<dbReference type="SUPFAM" id="SSF143120">
    <property type="entry name" value="YefM-like"/>
    <property type="match status" value="1"/>
</dbReference>
<comment type="caution">
    <text evidence="2">The sequence shown here is derived from an EMBL/GenBank/DDBJ whole genome shotgun (WGS) entry which is preliminary data.</text>
</comment>
<evidence type="ECO:0008006" key="4">
    <source>
        <dbReference type="Google" id="ProtNLM"/>
    </source>
</evidence>
<sequence length="86" mass="9497">MSITTVSSRDFARDLAQAKRATTAGPVFVTDRGKPTFALLKIEDYYKLAGEKPRSLLDIMDSLPGGQFEFDPPKLDSMGFKPAELE</sequence>
<dbReference type="Proteomes" id="UP000540989">
    <property type="component" value="Unassembled WGS sequence"/>
</dbReference>
<dbReference type="EMBL" id="JACHIP010000052">
    <property type="protein sequence ID" value="MBB5061545.1"/>
    <property type="molecule type" value="Genomic_DNA"/>
</dbReference>
<proteinExistence type="inferred from homology"/>
<accession>A0A7W7ZKE2</accession>
<protein>
    <recommendedName>
        <fullName evidence="4">Prevent-host-death family protein</fullName>
    </recommendedName>
</protein>
<reference evidence="2 3" key="1">
    <citation type="submission" date="2020-08" db="EMBL/GenBank/DDBJ databases">
        <title>Genomic Encyclopedia of Type Strains, Phase IV (KMG-V): Genome sequencing to study the core and pangenomes of soil and plant-associated prokaryotes.</title>
        <authorList>
            <person name="Whitman W."/>
        </authorList>
    </citation>
    <scope>NUCLEOTIDE SEQUENCE [LARGE SCALE GENOMIC DNA]</scope>
    <source>
        <strain evidence="2 3">M8UP14</strain>
    </source>
</reference>
<keyword evidence="3" id="KW-1185">Reference proteome</keyword>
<evidence type="ECO:0000256" key="1">
    <source>
        <dbReference type="ARBA" id="ARBA00009981"/>
    </source>
</evidence>
<dbReference type="AlphaFoldDB" id="A0A7W7ZKE2"/>
<evidence type="ECO:0000313" key="2">
    <source>
        <dbReference type="EMBL" id="MBB5061545.1"/>
    </source>
</evidence>
<name>A0A7W7ZKE2_9BACT</name>
<comment type="similarity">
    <text evidence="1">Belongs to the phD/YefM antitoxin family.</text>
</comment>
<dbReference type="RefSeq" id="WP_184224468.1">
    <property type="nucleotide sequence ID" value="NZ_JACHIP010000052.1"/>
</dbReference>
<gene>
    <name evidence="2" type="ORF">HDF16_006281</name>
</gene>
<dbReference type="InterPro" id="IPR036165">
    <property type="entry name" value="YefM-like_sf"/>
</dbReference>
<organism evidence="2 3">
    <name type="scientific">Granulicella aggregans</name>
    <dbReference type="NCBI Taxonomy" id="474949"/>
    <lineage>
        <taxon>Bacteria</taxon>
        <taxon>Pseudomonadati</taxon>
        <taxon>Acidobacteriota</taxon>
        <taxon>Terriglobia</taxon>
        <taxon>Terriglobales</taxon>
        <taxon>Acidobacteriaceae</taxon>
        <taxon>Granulicella</taxon>
    </lineage>
</organism>
<evidence type="ECO:0000313" key="3">
    <source>
        <dbReference type="Proteomes" id="UP000540989"/>
    </source>
</evidence>